<dbReference type="Proteomes" id="UP000642920">
    <property type="component" value="Unassembled WGS sequence"/>
</dbReference>
<keyword evidence="3" id="KW-1185">Reference proteome</keyword>
<name>A0A937AKH4_9BACT</name>
<sequence length="385" mass="43991">MRKKKELSISELIFLGSIQFVLAFTVLLNGFTYLTERFIKDGQTANGPTKQKGLLAVMALIEKGWWKYLIILFFGTVGFLMIKEAKKKIGLLQKKNNTKLKSKKGNKSAVILKEYIQSNHFNNDKKYFNLGNFGIFELTDNLDDFIHTDYKNVKGVPFAYNTTYDGDQLYVLFIGVTEGINECGIFINHCDHLAYSNNPYACLKQPIKIAASLNELFNDKSLDALLNTKTYYEKLLENAYHSNNPSIKTTAGFIPQLDLRTLFKKEAKHALIINHREFDDKTLNDFLIDASLSVQDEFTTFPGPVDYDKLVKKANANIGKDKYFYILFGNSGFHGIGSFEDLTKSQICNFLGLGLFYRMSEIDLKFYDLNNEMSKTIYTKQAVMN</sequence>
<feature type="transmembrane region" description="Helical" evidence="1">
    <location>
        <begin position="12"/>
        <end position="34"/>
    </location>
</feature>
<accession>A0A937AKH4</accession>
<keyword evidence="1" id="KW-0472">Membrane</keyword>
<organism evidence="2 3">
    <name type="scientific">Marivirga atlantica</name>
    <dbReference type="NCBI Taxonomy" id="1548457"/>
    <lineage>
        <taxon>Bacteria</taxon>
        <taxon>Pseudomonadati</taxon>
        <taxon>Bacteroidota</taxon>
        <taxon>Cytophagia</taxon>
        <taxon>Cytophagales</taxon>
        <taxon>Marivirgaceae</taxon>
        <taxon>Marivirga</taxon>
    </lineage>
</organism>
<reference evidence="2" key="1">
    <citation type="submission" date="2021-01" db="EMBL/GenBank/DDBJ databases">
        <title>Marivirga sp. nov., isolated from intertidal surface sediments.</title>
        <authorList>
            <person name="Zhang M."/>
        </authorList>
    </citation>
    <scope>NUCLEOTIDE SEQUENCE</scope>
    <source>
        <strain evidence="2">SM1354</strain>
    </source>
</reference>
<dbReference type="RefSeq" id="WP_201919619.1">
    <property type="nucleotide sequence ID" value="NZ_JAERQG010000002.1"/>
</dbReference>
<dbReference type="EMBL" id="JAERQG010000002">
    <property type="protein sequence ID" value="MBL0765208.1"/>
    <property type="molecule type" value="Genomic_DNA"/>
</dbReference>
<dbReference type="AlphaFoldDB" id="A0A937AKH4"/>
<keyword evidence="1" id="KW-1133">Transmembrane helix</keyword>
<evidence type="ECO:0000313" key="3">
    <source>
        <dbReference type="Proteomes" id="UP000642920"/>
    </source>
</evidence>
<feature type="transmembrane region" description="Helical" evidence="1">
    <location>
        <begin position="65"/>
        <end position="82"/>
    </location>
</feature>
<protein>
    <submittedName>
        <fullName evidence="2">Uncharacterized protein</fullName>
    </submittedName>
</protein>
<comment type="caution">
    <text evidence="2">The sequence shown here is derived from an EMBL/GenBank/DDBJ whole genome shotgun (WGS) entry which is preliminary data.</text>
</comment>
<evidence type="ECO:0000313" key="2">
    <source>
        <dbReference type="EMBL" id="MBL0765208.1"/>
    </source>
</evidence>
<proteinExistence type="predicted"/>
<evidence type="ECO:0000256" key="1">
    <source>
        <dbReference type="SAM" id="Phobius"/>
    </source>
</evidence>
<keyword evidence="1" id="KW-0812">Transmembrane</keyword>
<gene>
    <name evidence="2" type="ORF">JKP34_08110</name>
</gene>